<feature type="domain" description="Tetratricopeptide repeat protein 21A/21B fifth ARM repeats" evidence="8">
    <location>
        <begin position="951"/>
        <end position="1066"/>
    </location>
</feature>
<evidence type="ECO:0000313" key="11">
    <source>
        <dbReference type="Proteomes" id="UP001066276"/>
    </source>
</evidence>
<gene>
    <name evidence="10" type="ORF">NDU88_004551</name>
</gene>
<feature type="domain" description="Tetratricopeptide repeat protein 21A/21B second ARM" evidence="5">
    <location>
        <begin position="270"/>
        <end position="542"/>
    </location>
</feature>
<dbReference type="Proteomes" id="UP001066276">
    <property type="component" value="Chromosome 10"/>
</dbReference>
<dbReference type="InterPro" id="IPR056834">
    <property type="entry name" value="ARM_TT21_C"/>
</dbReference>
<name>A0AAV7M6M6_PLEWA</name>
<dbReference type="InterPro" id="IPR011990">
    <property type="entry name" value="TPR-like_helical_dom_sf"/>
</dbReference>
<dbReference type="Pfam" id="PF25060">
    <property type="entry name" value="ARM_TT21_2nd"/>
    <property type="match status" value="1"/>
</dbReference>
<accession>A0AAV7M6M6</accession>
<organism evidence="10 11">
    <name type="scientific">Pleurodeles waltl</name>
    <name type="common">Iberian ribbed newt</name>
    <dbReference type="NCBI Taxonomy" id="8319"/>
    <lineage>
        <taxon>Eukaryota</taxon>
        <taxon>Metazoa</taxon>
        <taxon>Chordata</taxon>
        <taxon>Craniata</taxon>
        <taxon>Vertebrata</taxon>
        <taxon>Euteleostomi</taxon>
        <taxon>Amphibia</taxon>
        <taxon>Batrachia</taxon>
        <taxon>Caudata</taxon>
        <taxon>Salamandroidea</taxon>
        <taxon>Salamandridae</taxon>
        <taxon>Pleurodelinae</taxon>
        <taxon>Pleurodeles</taxon>
    </lineage>
</organism>
<dbReference type="PANTHER" id="PTHR14699">
    <property type="entry name" value="STI2 PROTEIN-RELATED"/>
    <property type="match status" value="1"/>
</dbReference>
<dbReference type="AlphaFoldDB" id="A0AAV7M6M6"/>
<evidence type="ECO:0000256" key="4">
    <source>
        <dbReference type="PROSITE-ProRule" id="PRU00339"/>
    </source>
</evidence>
<dbReference type="FunFam" id="1.25.40.10:FF:000219">
    <property type="entry name" value="Tetratricopeptide repeat domain 21B"/>
    <property type="match status" value="1"/>
</dbReference>
<keyword evidence="3 4" id="KW-0802">TPR repeat</keyword>
<feature type="domain" description="Tetratricopeptide repeat protein 21A/21B fourth ARM" evidence="9">
    <location>
        <begin position="757"/>
        <end position="909"/>
    </location>
</feature>
<dbReference type="SUPFAM" id="SSF48452">
    <property type="entry name" value="TPR-like"/>
    <property type="match status" value="5"/>
</dbReference>
<dbReference type="FunFam" id="1.25.40.10:FF:000342">
    <property type="entry name" value="Tetratricopeptide repeat domain 21A"/>
    <property type="match status" value="1"/>
</dbReference>
<dbReference type="InterPro" id="IPR056833">
    <property type="entry name" value="ARM_TT21_N"/>
</dbReference>
<sequence length="1269" mass="144530">MAGTDSLIMANIAYYSQEKYYRHIQNIAREGLHKYHNDPVLQFFKVYGMLKEGRTQEAIRELVLLKDVPEVSLCSIMALIYAHKKSETVDRDAVLELESNLKGSRKTAGEKSLYFAGMFLWLVGRNDKAKEYIDRMLKVSNRSQAGLVLKGWVDSSSDKDLVVKKSIKYLEEGSQDSSDVFGAMGKVIYLFKQHMFAAALDIINQMIVGFPSFLPALVFKMKLFLAQQNWDQALETAQRLQLKDVLNIDALQLLTVFSLAREGNMTMALEHIKNLINSLETMEPRNPELQLEKIKVVSRLCGKNQPILEQLYAFTERVFKMAPEDAAIATELAHQKTLLGKMKEASVWYSTAMKLDGSCVAALTGIIWCQILEGQLDEAEQQLEFLREVQESIGKCKELSYIEAVLATKKEKDEKVAITLLKDAVEIHFASLRGIPLSMEYYEKLNPGFLVDVVKEYLDFCPKQPKSPGQPVSPLLKQAIAILNPVVTVAPAMMEPLFYMAQAKYMSGDLEGSQGTLQRCLELDSTSADAHLLMAQIYLSQGNFSECSLSLETGVSHNFKVRDYPLYHLIKARALKMTGDLPEAIKTLKMIMNLPEMRKGESKKGKGSGISISERVSIYLELAEVLRLNGEQHEATKVMQDAIHQFHGTPEEIRITISNADLALSKGEVEPALGMLRNITASQPYFIDVKEKMAQIYLGTRKDKKLYIACYRELCEHLPGPHTSLLLGDAYMKIQEPEKALEVYDQAHRRNPADAELASRIGQALVKTHQYKKAINYYEAAEKISGQDFLSYDLTELLIKLKQYAKAENVLKSALEHDPVNDLLSMVNDVKYLILLAKTYKIIKKEEVAETFNKAFDIQSRILKRIHIEQPEMVPSQKQQASVICVQLAEQYLDQKDFEKAIKYYKDALFYSESDSKVMLELARLHLIREDMESCNEQCTVLLQYDQTKDDASMMIADIMFRKQEYEKAIQLYQQILQKAPDNFIVLSKLIDLLRRSGKLDQAPAFFDLALTKSSRIPMEPGFNYCRGLCCWFKGEPNEALKFFNKARKDSEWGERAIYNMVQICLNPDNEIVGGEVFEELDETKRDSPERRDSLKLGLRTAEKLLKEFHPRTTQGQEQLKILHTYCMMATKDKALLESALTSFTETATAEKENVDAILAIAQCCMLLKQTPRARNQLKRLSKVSWSLMDAEVLEKSWLLLSDIYIKSAKYDIATELLKRCVQYNKSCCKAYEYLGFIMEKEQSYQDASTNYELAWKYSNESNPTIGEL</sequence>
<dbReference type="GO" id="GO:0005929">
    <property type="term" value="C:cilium"/>
    <property type="evidence" value="ECO:0007669"/>
    <property type="project" value="GOC"/>
</dbReference>
<evidence type="ECO:0000259" key="6">
    <source>
        <dbReference type="Pfam" id="PF25062"/>
    </source>
</evidence>
<dbReference type="GO" id="GO:0061512">
    <property type="term" value="P:protein localization to cilium"/>
    <property type="evidence" value="ECO:0007669"/>
    <property type="project" value="TreeGrafter"/>
</dbReference>
<comment type="caution">
    <text evidence="10">The sequence shown here is derived from an EMBL/GenBank/DDBJ whole genome shotgun (WGS) entry which is preliminary data.</text>
</comment>
<comment type="similarity">
    <text evidence="1">Belongs to the TTC21 family.</text>
</comment>
<evidence type="ECO:0000259" key="9">
    <source>
        <dbReference type="Pfam" id="PF25068"/>
    </source>
</evidence>
<dbReference type="Pfam" id="PF25068">
    <property type="entry name" value="ARM_TT21_4th"/>
    <property type="match status" value="1"/>
</dbReference>
<feature type="repeat" description="TPR" evidence="4">
    <location>
        <begin position="755"/>
        <end position="788"/>
    </location>
</feature>
<protein>
    <recommendedName>
        <fullName evidence="12">Tetratricopeptide repeat protein 21A</fullName>
    </recommendedName>
</protein>
<keyword evidence="11" id="KW-1185">Reference proteome</keyword>
<dbReference type="Pfam" id="PF25062">
    <property type="entry name" value="ARM_TT21_N"/>
    <property type="match status" value="1"/>
</dbReference>
<feature type="domain" description="Tetratricopeptide repeat protein 21A/21B C-terminal ARM" evidence="7">
    <location>
        <begin position="1101"/>
        <end position="1267"/>
    </location>
</feature>
<evidence type="ECO:0000313" key="10">
    <source>
        <dbReference type="EMBL" id="KAJ1099450.1"/>
    </source>
</evidence>
<evidence type="ECO:0000259" key="5">
    <source>
        <dbReference type="Pfam" id="PF25060"/>
    </source>
</evidence>
<evidence type="ECO:0000259" key="7">
    <source>
        <dbReference type="Pfam" id="PF25063"/>
    </source>
</evidence>
<evidence type="ECO:0000256" key="3">
    <source>
        <dbReference type="ARBA" id="ARBA00022803"/>
    </source>
</evidence>
<dbReference type="InterPro" id="IPR056836">
    <property type="entry name" value="ARM_TT21_4th"/>
</dbReference>
<dbReference type="Pfam" id="PF25058">
    <property type="entry name" value="ARM_TT21"/>
    <property type="match status" value="1"/>
</dbReference>
<dbReference type="FunFam" id="1.25.40.10:FF:000279">
    <property type="entry name" value="Tetratricopeptide repeat domain 21A"/>
    <property type="match status" value="1"/>
</dbReference>
<evidence type="ECO:0000259" key="8">
    <source>
        <dbReference type="Pfam" id="PF25064"/>
    </source>
</evidence>
<feature type="repeat" description="TPR" evidence="4">
    <location>
        <begin position="882"/>
        <end position="915"/>
    </location>
</feature>
<dbReference type="InterPro" id="IPR019734">
    <property type="entry name" value="TPR_rpt"/>
</dbReference>
<dbReference type="Gene3D" id="1.25.40.10">
    <property type="entry name" value="Tetratricopeptide repeat domain"/>
    <property type="match status" value="5"/>
</dbReference>
<proteinExistence type="inferred from homology"/>
<dbReference type="Pfam" id="PF25064">
    <property type="entry name" value="ARM_TT21_5th"/>
    <property type="match status" value="1"/>
</dbReference>
<dbReference type="GO" id="GO:0035721">
    <property type="term" value="P:intraciliary retrograde transport"/>
    <property type="evidence" value="ECO:0007669"/>
    <property type="project" value="TreeGrafter"/>
</dbReference>
<dbReference type="EMBL" id="JANPWB010000014">
    <property type="protein sequence ID" value="KAJ1099450.1"/>
    <property type="molecule type" value="Genomic_DNA"/>
</dbReference>
<dbReference type="Pfam" id="PF25063">
    <property type="entry name" value="ARM_TT21_C"/>
    <property type="match status" value="1"/>
</dbReference>
<feature type="repeat" description="TPR" evidence="4">
    <location>
        <begin position="950"/>
        <end position="983"/>
    </location>
</feature>
<dbReference type="Pfam" id="PF13176">
    <property type="entry name" value="TPR_7"/>
    <property type="match status" value="1"/>
</dbReference>
<dbReference type="SMART" id="SM00028">
    <property type="entry name" value="TPR"/>
    <property type="match status" value="13"/>
</dbReference>
<dbReference type="PROSITE" id="PS50005">
    <property type="entry name" value="TPR"/>
    <property type="match status" value="4"/>
</dbReference>
<feature type="domain" description="Tetratricopeptide repeat protein 21A/21B N-terminal ARM repeat" evidence="6">
    <location>
        <begin position="12"/>
        <end position="234"/>
    </location>
</feature>
<dbReference type="InterPro" id="IPR040364">
    <property type="entry name" value="TTC21A/TTC21B"/>
</dbReference>
<evidence type="ECO:0000256" key="1">
    <source>
        <dbReference type="ARBA" id="ARBA00010935"/>
    </source>
</evidence>
<dbReference type="InterPro" id="IPR056832">
    <property type="entry name" value="ARM_TT21_2nd"/>
</dbReference>
<evidence type="ECO:0000256" key="2">
    <source>
        <dbReference type="ARBA" id="ARBA00022737"/>
    </source>
</evidence>
<dbReference type="InterPro" id="IPR056835">
    <property type="entry name" value="ARM_TT21_5th"/>
</dbReference>
<feature type="repeat" description="TPR" evidence="4">
    <location>
        <begin position="721"/>
        <end position="754"/>
    </location>
</feature>
<dbReference type="GO" id="GO:0030991">
    <property type="term" value="C:intraciliary transport particle A"/>
    <property type="evidence" value="ECO:0007669"/>
    <property type="project" value="TreeGrafter"/>
</dbReference>
<dbReference type="FunFam" id="1.25.40.10:FF:000245">
    <property type="entry name" value="Tetratricopeptide repeat domain 21B"/>
    <property type="match status" value="1"/>
</dbReference>
<keyword evidence="2" id="KW-0677">Repeat</keyword>
<dbReference type="PANTHER" id="PTHR14699:SF2">
    <property type="entry name" value="TETRATRICOPEPTIDE REPEAT PROTEIN 21A"/>
    <property type="match status" value="1"/>
</dbReference>
<evidence type="ECO:0008006" key="12">
    <source>
        <dbReference type="Google" id="ProtNLM"/>
    </source>
</evidence>
<reference evidence="10" key="1">
    <citation type="journal article" date="2022" name="bioRxiv">
        <title>Sequencing and chromosome-scale assembly of the giantPleurodeles waltlgenome.</title>
        <authorList>
            <person name="Brown T."/>
            <person name="Elewa A."/>
            <person name="Iarovenko S."/>
            <person name="Subramanian E."/>
            <person name="Araus A.J."/>
            <person name="Petzold A."/>
            <person name="Susuki M."/>
            <person name="Suzuki K.-i.T."/>
            <person name="Hayashi T."/>
            <person name="Toyoda A."/>
            <person name="Oliveira C."/>
            <person name="Osipova E."/>
            <person name="Leigh N.D."/>
            <person name="Simon A."/>
            <person name="Yun M.H."/>
        </authorList>
    </citation>
    <scope>NUCLEOTIDE SEQUENCE</scope>
    <source>
        <strain evidence="10">20211129_DDA</strain>
        <tissue evidence="10">Liver</tissue>
    </source>
</reference>